<dbReference type="EMBL" id="KK033202">
    <property type="protein sequence ID" value="EXL74249.1"/>
    <property type="molecule type" value="Genomic_DNA"/>
</dbReference>
<name>X0IME6_FUSOX</name>
<feature type="region of interest" description="Disordered" evidence="1">
    <location>
        <begin position="1"/>
        <end position="32"/>
    </location>
</feature>
<feature type="non-terminal residue" evidence="2">
    <location>
        <position position="32"/>
    </location>
</feature>
<dbReference type="AlphaFoldDB" id="X0IME6"/>
<protein>
    <submittedName>
        <fullName evidence="2">Uncharacterized protein</fullName>
    </submittedName>
</protein>
<evidence type="ECO:0000256" key="1">
    <source>
        <dbReference type="SAM" id="MobiDB-lite"/>
    </source>
</evidence>
<accession>X0IME6</accession>
<proteinExistence type="predicted"/>
<evidence type="ECO:0000313" key="2">
    <source>
        <dbReference type="EMBL" id="EXL74249.1"/>
    </source>
</evidence>
<organism evidence="2">
    <name type="scientific">Fusarium oxysporum f. sp. conglutinans race 2 54008</name>
    <dbReference type="NCBI Taxonomy" id="1089457"/>
    <lineage>
        <taxon>Eukaryota</taxon>
        <taxon>Fungi</taxon>
        <taxon>Dikarya</taxon>
        <taxon>Ascomycota</taxon>
        <taxon>Pezizomycotina</taxon>
        <taxon>Sordariomycetes</taxon>
        <taxon>Hypocreomycetidae</taxon>
        <taxon>Hypocreales</taxon>
        <taxon>Nectriaceae</taxon>
        <taxon>Fusarium</taxon>
        <taxon>Fusarium oxysporum species complex</taxon>
    </lineage>
</organism>
<gene>
    <name evidence="2" type="ORF">FOPG_10670</name>
</gene>
<dbReference type="Proteomes" id="UP000030676">
    <property type="component" value="Unassembled WGS sequence"/>
</dbReference>
<reference evidence="2" key="1">
    <citation type="submission" date="2011-11" db="EMBL/GenBank/DDBJ databases">
        <title>The Genome Sequence of Fusarium oxysporum PHW808.</title>
        <authorList>
            <consortium name="The Broad Institute Genome Sequencing Platform"/>
            <person name="Ma L.-J."/>
            <person name="Gale L.R."/>
            <person name="Schwartz D.C."/>
            <person name="Zhou S."/>
            <person name="Corby-Kistler H."/>
            <person name="Young S.K."/>
            <person name="Zeng Q."/>
            <person name="Gargeya S."/>
            <person name="Fitzgerald M."/>
            <person name="Haas B."/>
            <person name="Abouelleil A."/>
            <person name="Alvarado L."/>
            <person name="Arachchi H.M."/>
            <person name="Berlin A."/>
            <person name="Brown A."/>
            <person name="Chapman S.B."/>
            <person name="Chen Z."/>
            <person name="Dunbar C."/>
            <person name="Freedman E."/>
            <person name="Gearin G."/>
            <person name="Goldberg J."/>
            <person name="Griggs A."/>
            <person name="Gujja S."/>
            <person name="Heiman D."/>
            <person name="Howarth C."/>
            <person name="Larson L."/>
            <person name="Lui A."/>
            <person name="MacDonald P.J.P."/>
            <person name="Montmayeur A."/>
            <person name="Murphy C."/>
            <person name="Neiman D."/>
            <person name="Pearson M."/>
            <person name="Priest M."/>
            <person name="Roberts A."/>
            <person name="Saif S."/>
            <person name="Shea T."/>
            <person name="Shenoy N."/>
            <person name="Sisk P."/>
            <person name="Stolte C."/>
            <person name="Sykes S."/>
            <person name="Wortman J."/>
            <person name="Nusbaum C."/>
            <person name="Birren B."/>
        </authorList>
    </citation>
    <scope>NUCLEOTIDE SEQUENCE [LARGE SCALE GENOMIC DNA]</scope>
    <source>
        <strain evidence="2">54008</strain>
    </source>
</reference>
<dbReference type="HOGENOM" id="CLU_3394209_0_0_1"/>
<sequence>MPRRYVIGRGLRKLRASPPRKGANRSGSRWYR</sequence>
<reference evidence="2" key="2">
    <citation type="submission" date="2014-03" db="EMBL/GenBank/DDBJ databases">
        <title>The Genome Annotation of Fusarium oxysporum PHW808.</title>
        <authorList>
            <consortium name="The Broad Institute Genomics Platform"/>
            <person name="Ma L.-J."/>
            <person name="Corby-Kistler H."/>
            <person name="Broz K."/>
            <person name="Gale L.R."/>
            <person name="Jonkers W."/>
            <person name="O'Donnell K."/>
            <person name="Ploetz R."/>
            <person name="Steinberg C."/>
            <person name="Schwartz D.C."/>
            <person name="VanEtten H."/>
            <person name="Zhou S."/>
            <person name="Young S.K."/>
            <person name="Zeng Q."/>
            <person name="Gargeya S."/>
            <person name="Fitzgerald M."/>
            <person name="Abouelleil A."/>
            <person name="Alvarado L."/>
            <person name="Chapman S.B."/>
            <person name="Gainer-Dewar J."/>
            <person name="Goldberg J."/>
            <person name="Griggs A."/>
            <person name="Gujja S."/>
            <person name="Hansen M."/>
            <person name="Howarth C."/>
            <person name="Imamovic A."/>
            <person name="Ireland A."/>
            <person name="Larimer J."/>
            <person name="McCowan C."/>
            <person name="Murphy C."/>
            <person name="Pearson M."/>
            <person name="Poon T.W."/>
            <person name="Priest M."/>
            <person name="Roberts A."/>
            <person name="Saif S."/>
            <person name="Shea T."/>
            <person name="Sykes S."/>
            <person name="Wortman J."/>
            <person name="Nusbaum C."/>
            <person name="Birren B."/>
        </authorList>
    </citation>
    <scope>NUCLEOTIDE SEQUENCE</scope>
    <source>
        <strain evidence="2">54008</strain>
    </source>
</reference>